<dbReference type="Gene3D" id="2.60.120.290">
    <property type="entry name" value="Spermadhesin, CUB domain"/>
    <property type="match status" value="1"/>
</dbReference>
<dbReference type="Pfam" id="PF12947">
    <property type="entry name" value="EGF_3"/>
    <property type="match status" value="1"/>
</dbReference>
<protein>
    <submittedName>
        <fullName evidence="22">Multiple epidermal growth factor like domains protein 8 like</fullName>
    </submittedName>
</protein>
<dbReference type="SMART" id="SM00042">
    <property type="entry name" value="CUB"/>
    <property type="match status" value="1"/>
</dbReference>
<dbReference type="InterPro" id="IPR024731">
    <property type="entry name" value="NELL2-like_EGF"/>
</dbReference>
<evidence type="ECO:0000256" key="10">
    <source>
        <dbReference type="ARBA" id="ARBA00023157"/>
    </source>
</evidence>
<evidence type="ECO:0000256" key="1">
    <source>
        <dbReference type="ARBA" id="ARBA00004479"/>
    </source>
</evidence>
<dbReference type="SMART" id="SM00181">
    <property type="entry name" value="EGF"/>
    <property type="match status" value="9"/>
</dbReference>
<feature type="domain" description="EGF-like" evidence="20">
    <location>
        <begin position="1129"/>
        <end position="1167"/>
    </location>
</feature>
<dbReference type="InterPro" id="IPR018097">
    <property type="entry name" value="EGF_Ca-bd_CS"/>
</dbReference>
<dbReference type="PROSITE" id="PS01187">
    <property type="entry name" value="EGF_CA"/>
    <property type="match status" value="1"/>
</dbReference>
<dbReference type="EMBL" id="GEDV01009689">
    <property type="protein sequence ID" value="JAP78868.1"/>
    <property type="molecule type" value="Transcribed_RNA"/>
</dbReference>
<comment type="subcellular location">
    <subcellularLocation>
        <location evidence="1">Membrane</location>
        <topology evidence="1">Single-pass type I membrane protein</topology>
    </subcellularLocation>
</comment>
<keyword evidence="6" id="KW-0677">Repeat</keyword>
<keyword evidence="4 17" id="KW-0812">Transmembrane</keyword>
<dbReference type="PANTHER" id="PTHR46093:SF16">
    <property type="entry name" value="MULTIPLE EGF-LIKE-DOMAINS 8"/>
    <property type="match status" value="1"/>
</dbReference>
<evidence type="ECO:0000313" key="22">
    <source>
        <dbReference type="EMBL" id="JAP78868.1"/>
    </source>
</evidence>
<dbReference type="PROSITE" id="PS01248">
    <property type="entry name" value="EGF_LAM_1"/>
    <property type="match status" value="2"/>
</dbReference>
<dbReference type="InterPro" id="IPR009030">
    <property type="entry name" value="Growth_fac_rcpt_cys_sf"/>
</dbReference>
<dbReference type="CDD" id="cd00041">
    <property type="entry name" value="CUB"/>
    <property type="match status" value="1"/>
</dbReference>
<dbReference type="SMART" id="SM00180">
    <property type="entry name" value="EGF_Lam"/>
    <property type="match status" value="4"/>
</dbReference>
<evidence type="ECO:0000256" key="18">
    <source>
        <dbReference type="SAM" id="SignalP"/>
    </source>
</evidence>
<evidence type="ECO:0000256" key="2">
    <source>
        <dbReference type="ARBA" id="ARBA00022441"/>
    </source>
</evidence>
<feature type="disulfide bond" evidence="15">
    <location>
        <begin position="1274"/>
        <end position="1283"/>
    </location>
</feature>
<dbReference type="PROSITE" id="PS00022">
    <property type="entry name" value="EGF_1"/>
    <property type="match status" value="2"/>
</dbReference>
<keyword evidence="9 17" id="KW-0472">Membrane</keyword>
<proteinExistence type="predicted"/>
<dbReference type="InterPro" id="IPR001881">
    <property type="entry name" value="EGF-like_Ca-bd_dom"/>
</dbReference>
<dbReference type="InterPro" id="IPR056863">
    <property type="entry name" value="LMN_ATRN_NET-like_EGF"/>
</dbReference>
<dbReference type="InterPro" id="IPR000859">
    <property type="entry name" value="CUB_dom"/>
</dbReference>
<feature type="domain" description="CUB" evidence="19">
    <location>
        <begin position="1304"/>
        <end position="1437"/>
    </location>
</feature>
<evidence type="ECO:0000256" key="3">
    <source>
        <dbReference type="ARBA" id="ARBA00022536"/>
    </source>
</evidence>
<keyword evidence="2" id="KW-0880">Kelch repeat</keyword>
<feature type="chain" id="PRO_5007285351" evidence="18">
    <location>
        <begin position="31"/>
        <end position="2819"/>
    </location>
</feature>
<dbReference type="SUPFAM" id="SSF57196">
    <property type="entry name" value="EGF/Laminin"/>
    <property type="match status" value="3"/>
</dbReference>
<dbReference type="PROSITE" id="PS01180">
    <property type="entry name" value="CUB"/>
    <property type="match status" value="2"/>
</dbReference>
<keyword evidence="7" id="KW-0106">Calcium</keyword>
<keyword evidence="8 17" id="KW-1133">Transmembrane helix</keyword>
<dbReference type="PROSITE" id="PS00010">
    <property type="entry name" value="ASX_HYDROXYL"/>
    <property type="match status" value="1"/>
</dbReference>
<dbReference type="Pfam" id="PF00431">
    <property type="entry name" value="CUB"/>
    <property type="match status" value="1"/>
</dbReference>
<comment type="caution">
    <text evidence="14">Lacks conserved residue(s) required for the propagation of feature annotation.</text>
</comment>
<evidence type="ECO:0000256" key="9">
    <source>
        <dbReference type="ARBA" id="ARBA00023136"/>
    </source>
</evidence>
<dbReference type="InterPro" id="IPR002049">
    <property type="entry name" value="LE_dom"/>
</dbReference>
<feature type="domain" description="CUB" evidence="19">
    <location>
        <begin position="36"/>
        <end position="146"/>
    </location>
</feature>
<dbReference type="Pfam" id="PF23106">
    <property type="entry name" value="EGF_Teneurin"/>
    <property type="match status" value="1"/>
</dbReference>
<dbReference type="FunFam" id="2.60.120.290:FF:000023">
    <property type="entry name" value="Multiple epidermal growth factor-like domains 8"/>
    <property type="match status" value="1"/>
</dbReference>
<dbReference type="SMART" id="SM00179">
    <property type="entry name" value="EGF_CA"/>
    <property type="match status" value="2"/>
</dbReference>
<evidence type="ECO:0000256" key="16">
    <source>
        <dbReference type="SAM" id="MobiDB-lite"/>
    </source>
</evidence>
<dbReference type="Pfam" id="PF24981">
    <property type="entry name" value="Beta-prop_ATRN-LZTR1"/>
    <property type="match status" value="2"/>
</dbReference>
<keyword evidence="5 18" id="KW-0732">Signal</keyword>
<dbReference type="GO" id="GO:0048731">
    <property type="term" value="P:system development"/>
    <property type="evidence" value="ECO:0007669"/>
    <property type="project" value="UniProtKB-ARBA"/>
</dbReference>
<evidence type="ECO:0000256" key="15">
    <source>
        <dbReference type="PROSITE-ProRule" id="PRU00460"/>
    </source>
</evidence>
<keyword evidence="12 15" id="KW-0424">Laminin EGF-like domain</keyword>
<dbReference type="PANTHER" id="PTHR46093">
    <property type="entry name" value="ACYL-COA-BINDING DOMAIN-CONTAINING PROTEIN 5"/>
    <property type="match status" value="1"/>
</dbReference>
<evidence type="ECO:0000259" key="19">
    <source>
        <dbReference type="PROSITE" id="PS01180"/>
    </source>
</evidence>
<evidence type="ECO:0000256" key="5">
    <source>
        <dbReference type="ARBA" id="ARBA00022729"/>
    </source>
</evidence>
<evidence type="ECO:0000256" key="11">
    <source>
        <dbReference type="ARBA" id="ARBA00023180"/>
    </source>
</evidence>
<dbReference type="CDD" id="cd00055">
    <property type="entry name" value="EGF_Lam"/>
    <property type="match status" value="4"/>
</dbReference>
<accession>A0A131YJX7</accession>
<dbReference type="PROSITE" id="PS01186">
    <property type="entry name" value="EGF_2"/>
    <property type="match status" value="1"/>
</dbReference>
<evidence type="ECO:0000259" key="20">
    <source>
        <dbReference type="PROSITE" id="PS50026"/>
    </source>
</evidence>
<dbReference type="FunFam" id="2.10.25.10:FF:000202">
    <property type="entry name" value="Multiple epidermal growth factor-like domains 8"/>
    <property type="match status" value="1"/>
</dbReference>
<evidence type="ECO:0000256" key="7">
    <source>
        <dbReference type="ARBA" id="ARBA00022837"/>
    </source>
</evidence>
<dbReference type="Pfam" id="PF00053">
    <property type="entry name" value="EGF_laminin"/>
    <property type="match status" value="1"/>
</dbReference>
<feature type="signal peptide" evidence="18">
    <location>
        <begin position="1"/>
        <end position="30"/>
    </location>
</feature>
<evidence type="ECO:0000256" key="6">
    <source>
        <dbReference type="ARBA" id="ARBA00022737"/>
    </source>
</evidence>
<dbReference type="InterPro" id="IPR035914">
    <property type="entry name" value="Sperma_CUB_dom_sf"/>
</dbReference>
<dbReference type="Pfam" id="PF24973">
    <property type="entry name" value="EGF_LMN_ATRN"/>
    <property type="match status" value="3"/>
</dbReference>
<dbReference type="SUPFAM" id="SSF49854">
    <property type="entry name" value="Spermadhesin, CUB domain"/>
    <property type="match status" value="2"/>
</dbReference>
<dbReference type="InterPro" id="IPR056737">
    <property type="entry name" value="Beta-prop_ATRN-MKLN-like"/>
</dbReference>
<keyword evidence="3 14" id="KW-0245">EGF-like domain</keyword>
<dbReference type="SUPFAM" id="SSF57184">
    <property type="entry name" value="Growth factor receptor domain"/>
    <property type="match status" value="1"/>
</dbReference>
<dbReference type="InterPro" id="IPR000742">
    <property type="entry name" value="EGF"/>
</dbReference>
<dbReference type="GO" id="GO:0016020">
    <property type="term" value="C:membrane"/>
    <property type="evidence" value="ECO:0007669"/>
    <property type="project" value="UniProtKB-SubCell"/>
</dbReference>
<feature type="disulfide bond" evidence="13">
    <location>
        <begin position="36"/>
        <end position="63"/>
    </location>
</feature>
<dbReference type="FunFam" id="2.10.25.10:FF:000191">
    <property type="entry name" value="Multiple epidermal growth factor-like domains 8"/>
    <property type="match status" value="1"/>
</dbReference>
<evidence type="ECO:0000256" key="14">
    <source>
        <dbReference type="PROSITE-ProRule" id="PRU00076"/>
    </source>
</evidence>
<evidence type="ECO:0000256" key="4">
    <source>
        <dbReference type="ARBA" id="ARBA00022692"/>
    </source>
</evidence>
<dbReference type="SUPFAM" id="SSF117281">
    <property type="entry name" value="Kelch motif"/>
    <property type="match status" value="3"/>
</dbReference>
<sequence>MAIWLLLPSGAGSLLVPLLLACCLPGPVVAKPSDTCNRHRKILTAPWGIITDGNDSYRNDSHCEWLIRANSSKLYITLHFHEMATECAYDHVFVYDGDSYASPLLGTFSGESIPPPVTATSGSMLILLYSDTNYVLKGFVAEYSITQCPSNCSGHGSCGRDSCVCDLAWTGPDCGTPVCPSSCHAEQGQGNCSFPCATTSSPGLAETPHCCRCSHGFAGISCSLPENPNDSAAGWHLLSRGSVPFVARAGHAGVYLPFTDQLFVFGGRAFGRVLGDFLVYNFNESAWHDLTVVKPRPAARWGHAMAPYAHTIALHGGELANGSLSSELWLYNVAKREWTLELPSPAGHYPPAVALHTLTPGDGNHLYVFGGRTSGGVFSDALYRVNPRNGTQWERVSYVGSVPPSVGHAAVFHTESRSLLVHGGVVVDYARFSKLSSALWAFHVDANRWTRLQRTPHGGEAPTERAFHAAALVGGYMVLFGGYMHKHSFVEKCFDDGIYLYHLRCHKWVSFKLVAGDLLGHGHGDRCPGVYSHVMALRRGHTLLVLGGYRGVMSSDLWAFLLPTTITHAYSDSASGACIRHRFETACQANPACAWCGGSGVCLDRRKVKDCRSGNFRPGSCPGLCAALGDCQSCMIWGGHTSMPVGSNDLRGFSAKTSFPQACGWCVQASACHPLHEPPGVCRPPLNGHLSAEQAGFWGAHGRILASLHECRTLDFRPGLFLLQYRNPVNLSQPDQVSYVNNSSQHLIFTSEYQDEQEGGGEHVARLLGFLHPRGAQPSSGEPLRLFLDISGGRAALRLGQAGNTRLEDTELVAQLSAHSYNRTEAKRPSGQPLLASSAAAQELRYLLDLSLHAPAKYCTKQCDRTLDLRWNALASHQVISSKHLEPYHNGTQCPSRGTCLACLSDAGCGWCPSASTCVPRQPASPPTTKRAAPCAPGSTQLLVLEPHHCTTCSGFIYCHDCVQDPFCEWIVEGAFCVRRGRHSSAVRHPDLCPTPCHLRKGCTSCLGDPGRCAWCRETQSCFLFSTYTTSFMYGGCREWVDEDHGSPKGATFPGAQCPNCSAFKECASCLQKLGCGWCGNDYNPNNGVCVEGDFSGPYLGTCSERVRKQFPSLGGPREASWSYAQCPNVNECKLKLARCHPDATCYDTAHSYRCQCNRGFKGDGTMACVKTCAEHCAHGHCSEAPDFQCICHLGWTGPRCDIDCGCHNHSSCERGVGLCDQCHNLTEGDHCHLCRKGSFGNATSPFGCRKCACNEHGDSTRGMCDSSTGVCYCLHNTHGKHCESCLPGYFGDPRNGGRCFIDCSPKRVVYVEPDGGGLGVPEMEGPVEAHHCLWILTSTLVNRSNTLSMQPGATLELTLLPSLRVPCPENHIYVYSGVPPFVLSAVRGSDESVLLGAFCGTNLTAPITLVSPTGWLSVYFRRGRLPQGFSASFRRLDCPNACIFKPQRHCSRNGECVCSRGYVGSHCQVASCPNECSASQHHGICEKGYQLCNCGDKYGGADCGHALVPGQVSWSLLFELERLTGQVQGGSAGGTTELPHSRLGHSLLSLEPNQLWLFGGMDPARGDSDELYVYDLDFDRWKKLNVSRDMGQAPTARRFHGAAMVAGSMYIFGGLNATGVLGDFWKFATDFYTWTRVPTTPDVPALAGLTLTNVDNQQLVLIGGFSPEYGFQDKTLAYSIDAMDWRVLNTTGTVPIGVYGHTSNYHQPTQSIYVFGGIVYSVDRPLVSDHLYVLHMPSRRWSRLPPDDRANPAYSRVSPRYFHASASTENSLLILGGRNGSGEAILEPFAYDFSCNHWIPLDGPYVQLVGEQPAALVGASATLLQGKLYILGGTSVRLQRVTLPRDLCALFSHSRLGCLRSVGCSYCAVQDAHGVITHCYSSARAVPPSCIHHRGGTLEVAQGKVCDADWLGNRTCYQYNNCEDCLASWPAHPSVQHTCHWCLGCRKGRCFRAGESSCEKPIGCDGPRHPLVSDPAQCPLRSCLASECEKCRDLGSCMWTRQVVRSSELGHTVNVRPIFDWTCVGKTLKDASSFPVESNPPRPCPKRCSQHTSCADCLASAGGEGGWHECRWSSALSECMTPSYVGLRCEGGPCGQVLSGSVEACGVPCHVHSQAAHCLRDPRCGWCGLRAPGANGRGLCMRGGHRGPTGGSCGPASVFLHGHPLPANVSHWLQTLGSEVYWYYFVRPPENECTNGHHTCDAEREECVDTPDGFECICKQGYDISSNSSAGTGGTSVGSPMCEPVCPEGCDQGQCVRPNECKCNFGYVGRNCSILCHCNGHSDCAGPDHLDVCTKCHNHTKGPQCSHCEPFYVGNPAKGGRCVPCLEYCNQHTNICVEAGQLDFNESAGNLSPAEFLESFKQIEHGPLELAVCRFCQNNTMGTQCEECVEGYFVVGKDIARGCRPCECHGHGDICDRRTGENCNCKNNTENDRQCSQKSGKNSAIPCWNLQCSKCKENFQGVPTNGHQCYRHMRLEQDYCLDPETQECSPDPNLLPQGRTMFFVVQPRYMNVDIRVIMDITSGAADLYLSAKEDTFVVEVNRTTGAHVVSVDRKYGVGLTGDLTANTAFPAAASLRNATDTPWLLRPRHATPAGLATYVTVRDPREFLLVRNLQHRLVVTVPQNVYDLRSTRLYLVISGASEVPTRGSLFFRQDQTRIDLFVFFSVFFSCFFLFLAACVVVWKVKRAFDIRRARRLHAAQMEHMARRPFAKVCLSILDEEESGESFRSPLRKKPQRRALRDSPKGVPAPCGSVRPVAVEPTGDGAAAVTTLLVQLPGGLSAPVRLALASALVAVRSGGGGAAGGIRAAMRRRTSHINL</sequence>
<evidence type="ECO:0000256" key="17">
    <source>
        <dbReference type="SAM" id="Phobius"/>
    </source>
</evidence>
<feature type="region of interest" description="Disordered" evidence="16">
    <location>
        <begin position="2726"/>
        <end position="2754"/>
    </location>
</feature>
<dbReference type="Gene3D" id="2.10.25.10">
    <property type="entry name" value="Laminin"/>
    <property type="match status" value="7"/>
</dbReference>
<name>A0A131YJX7_RHIAP</name>
<feature type="domain" description="EGF-like" evidence="20">
    <location>
        <begin position="1170"/>
        <end position="1202"/>
    </location>
</feature>
<dbReference type="Pfam" id="PF01437">
    <property type="entry name" value="PSI"/>
    <property type="match status" value="1"/>
</dbReference>
<feature type="domain" description="Laminin EGF-like" evidence="21">
    <location>
        <begin position="1252"/>
        <end position="1306"/>
    </location>
</feature>
<dbReference type="Gene3D" id="2.120.10.80">
    <property type="entry name" value="Kelch-type beta propeller"/>
    <property type="match status" value="4"/>
</dbReference>
<keyword evidence="10 14" id="KW-1015">Disulfide bond</keyword>
<evidence type="ECO:0000259" key="21">
    <source>
        <dbReference type="PROSITE" id="PS50027"/>
    </source>
</evidence>
<dbReference type="GO" id="GO:0048513">
    <property type="term" value="P:animal organ development"/>
    <property type="evidence" value="ECO:0007669"/>
    <property type="project" value="UniProtKB-ARBA"/>
</dbReference>
<dbReference type="InterPro" id="IPR002165">
    <property type="entry name" value="Plexin_repeat"/>
</dbReference>
<dbReference type="InterPro" id="IPR000152">
    <property type="entry name" value="EGF-type_Asp/Asn_hydroxyl_site"/>
</dbReference>
<reference evidence="22" key="1">
    <citation type="journal article" date="2016" name="Ticks Tick Borne Dis.">
        <title>De novo assembly and annotation of the salivary gland transcriptome of Rhipicephalus appendiculatus male and female ticks during blood feeding.</title>
        <authorList>
            <person name="de Castro M.H."/>
            <person name="de Klerk D."/>
            <person name="Pienaar R."/>
            <person name="Latif A.A."/>
            <person name="Rees D.J."/>
            <person name="Mans B.J."/>
        </authorList>
    </citation>
    <scope>NUCLEOTIDE SEQUENCE</scope>
    <source>
        <tissue evidence="22">Salivary glands</tissue>
    </source>
</reference>
<dbReference type="InterPro" id="IPR015915">
    <property type="entry name" value="Kelch-typ_b-propeller"/>
</dbReference>
<feature type="disulfide bond" evidence="14">
    <location>
        <begin position="1192"/>
        <end position="1201"/>
    </location>
</feature>
<dbReference type="PROSITE" id="PS50027">
    <property type="entry name" value="EGF_LAM_2"/>
    <property type="match status" value="1"/>
</dbReference>
<evidence type="ECO:0000256" key="12">
    <source>
        <dbReference type="ARBA" id="ARBA00023292"/>
    </source>
</evidence>
<keyword evidence="11" id="KW-0325">Glycoprotein</keyword>
<evidence type="ECO:0000256" key="13">
    <source>
        <dbReference type="PROSITE-ProRule" id="PRU00059"/>
    </source>
</evidence>
<dbReference type="InterPro" id="IPR016201">
    <property type="entry name" value="PSI"/>
</dbReference>
<dbReference type="PROSITE" id="PS50026">
    <property type="entry name" value="EGF_3"/>
    <property type="match status" value="2"/>
</dbReference>
<dbReference type="SMART" id="SM00423">
    <property type="entry name" value="PSI"/>
    <property type="match status" value="8"/>
</dbReference>
<organism evidence="22">
    <name type="scientific">Rhipicephalus appendiculatus</name>
    <name type="common">Brown ear tick</name>
    <dbReference type="NCBI Taxonomy" id="34631"/>
    <lineage>
        <taxon>Eukaryota</taxon>
        <taxon>Metazoa</taxon>
        <taxon>Ecdysozoa</taxon>
        <taxon>Arthropoda</taxon>
        <taxon>Chelicerata</taxon>
        <taxon>Arachnida</taxon>
        <taxon>Acari</taxon>
        <taxon>Parasitiformes</taxon>
        <taxon>Ixodida</taxon>
        <taxon>Ixodoidea</taxon>
        <taxon>Ixodidae</taxon>
        <taxon>Rhipicephalinae</taxon>
        <taxon>Rhipicephalus</taxon>
        <taxon>Rhipicephalus</taxon>
    </lineage>
</organism>
<dbReference type="CDD" id="cd00054">
    <property type="entry name" value="EGF_CA"/>
    <property type="match status" value="1"/>
</dbReference>
<dbReference type="GO" id="GO:0005509">
    <property type="term" value="F:calcium ion binding"/>
    <property type="evidence" value="ECO:0007669"/>
    <property type="project" value="InterPro"/>
</dbReference>
<feature type="transmembrane region" description="Helical" evidence="17">
    <location>
        <begin position="2661"/>
        <end position="2683"/>
    </location>
</feature>
<evidence type="ECO:0000256" key="8">
    <source>
        <dbReference type="ARBA" id="ARBA00022989"/>
    </source>
</evidence>